<gene>
    <name evidence="2" type="ORF">A3F61_01705</name>
</gene>
<reference evidence="2 3" key="1">
    <citation type="journal article" date="2016" name="Nat. Commun.">
        <title>Thousands of microbial genomes shed light on interconnected biogeochemical processes in an aquifer system.</title>
        <authorList>
            <person name="Anantharaman K."/>
            <person name="Brown C.T."/>
            <person name="Hug L.A."/>
            <person name="Sharon I."/>
            <person name="Castelle C.J."/>
            <person name="Probst A.J."/>
            <person name="Thomas B.C."/>
            <person name="Singh A."/>
            <person name="Wilkins M.J."/>
            <person name="Karaoz U."/>
            <person name="Brodie E.L."/>
            <person name="Williams K.H."/>
            <person name="Hubbard S.S."/>
            <person name="Banfield J.F."/>
        </authorList>
    </citation>
    <scope>NUCLEOTIDE SEQUENCE [LARGE SCALE GENOMIC DNA]</scope>
</reference>
<name>A0A1G1VAM3_9BACT</name>
<dbReference type="AlphaFoldDB" id="A0A1G1VAM3"/>
<accession>A0A1G1VAM3</accession>
<evidence type="ECO:0000313" key="2">
    <source>
        <dbReference type="EMBL" id="OGY12423.1"/>
    </source>
</evidence>
<evidence type="ECO:0000256" key="1">
    <source>
        <dbReference type="SAM" id="Phobius"/>
    </source>
</evidence>
<protein>
    <submittedName>
        <fullName evidence="2">Uncharacterized protein</fullName>
    </submittedName>
</protein>
<keyword evidence="1" id="KW-0812">Transmembrane</keyword>
<feature type="transmembrane region" description="Helical" evidence="1">
    <location>
        <begin position="7"/>
        <end position="28"/>
    </location>
</feature>
<dbReference type="EMBL" id="MHCA01000014">
    <property type="protein sequence ID" value="OGY12423.1"/>
    <property type="molecule type" value="Genomic_DNA"/>
</dbReference>
<keyword evidence="1" id="KW-0472">Membrane</keyword>
<dbReference type="Proteomes" id="UP000178272">
    <property type="component" value="Unassembled WGS sequence"/>
</dbReference>
<evidence type="ECO:0000313" key="3">
    <source>
        <dbReference type="Proteomes" id="UP000178272"/>
    </source>
</evidence>
<proteinExistence type="predicted"/>
<keyword evidence="1" id="KW-1133">Transmembrane helix</keyword>
<sequence length="78" mass="8609">MNNSRGFIEMVLVLVGFLILVGVMVFWFSTQSNKLSLPQTSPSPVADTNTDLDANLEAIEIVDPAQDLKDIDRDLESL</sequence>
<organism evidence="2 3">
    <name type="scientific">Candidatus Blackburnbacteria bacterium RIFCSPHIGHO2_12_FULL_41_13b</name>
    <dbReference type="NCBI Taxonomy" id="1797517"/>
    <lineage>
        <taxon>Bacteria</taxon>
        <taxon>Candidatus Blackburniibacteriota</taxon>
    </lineage>
</organism>
<comment type="caution">
    <text evidence="2">The sequence shown here is derived from an EMBL/GenBank/DDBJ whole genome shotgun (WGS) entry which is preliminary data.</text>
</comment>